<feature type="compositionally biased region" description="Basic residues" evidence="2">
    <location>
        <begin position="529"/>
        <end position="540"/>
    </location>
</feature>
<dbReference type="PROSITE" id="PS50181">
    <property type="entry name" value="FBOX"/>
    <property type="match status" value="1"/>
</dbReference>
<sequence>MTRKSHAYEDTLDKWFGLAMAQAPSCPLAHLGRGPPDEDGLLRLPPHPTPPPLTAASFGRRRRRPQRPLHQSYQTSGDYENSLCTGRPPNEDDDDTSSSEPSGGNFEKGCRPAPTPPPGTGLRRLGLRPGRRKKKVVSGSKHSYHPLEDGHIDKLHGRASPPDLGYHTLPVHPSPSWESLPESVLLRVFSYLPTAVDLCSCARVCKQWRCVAWDHRLWRAITLLATPECCPRGAEAFLRGILRRLGGHSVGVEKVWVAAGTADMDPEEEVESRSMSVSVRSGCGMSDIGVGLIARCCRALVQLTVRGFPAVTDAGVSEALRRCPRLRHLDVTGCSGVACVGRAEGPPLLLMHVDLSECPLVRDSGIALLAASCPLLTSLFLRRCHQITDNALKSIGELCPRLQELSISDCTQVTDRGLQYLSPNHHSHENGPRPGLRYLSVSKCRCITDAGLRSLLLPSLSRPPQPPSHPPPPPSRAPAFRSHPPPPPPPKPPGPPCCIPNRNQHKMAASRSLRDGYAENLSSEVSCHHPGKSRTHHKGRTTPIDGLSDDRAQSVFSVEGPSRDHCHQHDDQQVNEGCISNVL</sequence>
<reference evidence="4" key="1">
    <citation type="submission" date="2013-04" db="EMBL/GenBank/DDBJ databases">
        <authorList>
            <person name="Qu J."/>
            <person name="Murali S.C."/>
            <person name="Bandaranaike D."/>
            <person name="Bellair M."/>
            <person name="Blankenburg K."/>
            <person name="Chao H."/>
            <person name="Dinh H."/>
            <person name="Doddapaneni H."/>
            <person name="Downs B."/>
            <person name="Dugan-Rocha S."/>
            <person name="Elkadiri S."/>
            <person name="Gnanaolivu R.D."/>
            <person name="Hernandez B."/>
            <person name="Javaid M."/>
            <person name="Jayaseelan J.C."/>
            <person name="Lee S."/>
            <person name="Li M."/>
            <person name="Ming W."/>
            <person name="Munidasa M."/>
            <person name="Muniz J."/>
            <person name="Nguyen L."/>
            <person name="Ongeri F."/>
            <person name="Osuji N."/>
            <person name="Pu L.-L."/>
            <person name="Puazo M."/>
            <person name="Qu C."/>
            <person name="Quiroz J."/>
            <person name="Raj R."/>
            <person name="Weissenberger G."/>
            <person name="Xin Y."/>
            <person name="Zou X."/>
            <person name="Han Y."/>
            <person name="Richards S."/>
            <person name="Worley K."/>
            <person name="Muzny D."/>
            <person name="Gibbs R."/>
        </authorList>
    </citation>
    <scope>NUCLEOTIDE SEQUENCE</scope>
    <source>
        <strain evidence="4">Sampled in the wild</strain>
    </source>
</reference>
<dbReference type="Pfam" id="PF12937">
    <property type="entry name" value="F-box-like"/>
    <property type="match status" value="1"/>
</dbReference>
<feature type="region of interest" description="Disordered" evidence="2">
    <location>
        <begin position="457"/>
        <end position="503"/>
    </location>
</feature>
<evidence type="ECO:0000313" key="5">
    <source>
        <dbReference type="Proteomes" id="UP000792457"/>
    </source>
</evidence>
<dbReference type="AlphaFoldDB" id="A0A8K0KHA1"/>
<evidence type="ECO:0000256" key="1">
    <source>
        <dbReference type="ARBA" id="ARBA00022786"/>
    </source>
</evidence>
<dbReference type="Pfam" id="PF25372">
    <property type="entry name" value="DUF7885"/>
    <property type="match status" value="1"/>
</dbReference>
<dbReference type="OrthoDB" id="423607at2759"/>
<feature type="compositionally biased region" description="Basic residues" evidence="2">
    <location>
        <begin position="125"/>
        <end position="136"/>
    </location>
</feature>
<dbReference type="SUPFAM" id="SSF52047">
    <property type="entry name" value="RNI-like"/>
    <property type="match status" value="1"/>
</dbReference>
<feature type="region of interest" description="Disordered" evidence="2">
    <location>
        <begin position="520"/>
        <end position="583"/>
    </location>
</feature>
<dbReference type="InterPro" id="IPR001810">
    <property type="entry name" value="F-box_dom"/>
</dbReference>
<evidence type="ECO:0000259" key="3">
    <source>
        <dbReference type="PROSITE" id="PS50181"/>
    </source>
</evidence>
<feature type="compositionally biased region" description="Basic and acidic residues" evidence="2">
    <location>
        <begin position="561"/>
        <end position="572"/>
    </location>
</feature>
<dbReference type="GO" id="GO:0005737">
    <property type="term" value="C:cytoplasm"/>
    <property type="evidence" value="ECO:0007669"/>
    <property type="project" value="TreeGrafter"/>
</dbReference>
<dbReference type="Proteomes" id="UP000792457">
    <property type="component" value="Unassembled WGS sequence"/>
</dbReference>
<dbReference type="SUPFAM" id="SSF81383">
    <property type="entry name" value="F-box domain"/>
    <property type="match status" value="1"/>
</dbReference>
<dbReference type="SMART" id="SM00256">
    <property type="entry name" value="FBOX"/>
    <property type="match status" value="1"/>
</dbReference>
<dbReference type="InterPro" id="IPR036047">
    <property type="entry name" value="F-box-like_dom_sf"/>
</dbReference>
<feature type="compositionally biased region" description="Polar residues" evidence="2">
    <location>
        <begin position="69"/>
        <end position="84"/>
    </location>
</feature>
<dbReference type="InterPro" id="IPR032675">
    <property type="entry name" value="LRR_dom_sf"/>
</dbReference>
<dbReference type="InterPro" id="IPR050648">
    <property type="entry name" value="F-box_LRR-repeat"/>
</dbReference>
<proteinExistence type="predicted"/>
<feature type="region of interest" description="Disordered" evidence="2">
    <location>
        <begin position="26"/>
        <end position="154"/>
    </location>
</feature>
<feature type="compositionally biased region" description="Pro residues" evidence="2">
    <location>
        <begin position="461"/>
        <end position="476"/>
    </location>
</feature>
<dbReference type="Gene3D" id="3.80.10.10">
    <property type="entry name" value="Ribonuclease Inhibitor"/>
    <property type="match status" value="2"/>
</dbReference>
<gene>
    <name evidence="4" type="ORF">J437_LFUL014755</name>
</gene>
<feature type="compositionally biased region" description="Basic and acidic residues" evidence="2">
    <location>
        <begin position="145"/>
        <end position="154"/>
    </location>
</feature>
<comment type="caution">
    <text evidence="4">The sequence shown here is derived from an EMBL/GenBank/DDBJ whole genome shotgun (WGS) entry which is preliminary data.</text>
</comment>
<protein>
    <recommendedName>
        <fullName evidence="3">F-box domain-containing protein</fullName>
    </recommendedName>
</protein>
<organism evidence="4 5">
    <name type="scientific">Ladona fulva</name>
    <name type="common">Scarce chaser dragonfly</name>
    <name type="synonym">Libellula fulva</name>
    <dbReference type="NCBI Taxonomy" id="123851"/>
    <lineage>
        <taxon>Eukaryota</taxon>
        <taxon>Metazoa</taxon>
        <taxon>Ecdysozoa</taxon>
        <taxon>Arthropoda</taxon>
        <taxon>Hexapoda</taxon>
        <taxon>Insecta</taxon>
        <taxon>Pterygota</taxon>
        <taxon>Palaeoptera</taxon>
        <taxon>Odonata</taxon>
        <taxon>Epiprocta</taxon>
        <taxon>Anisoptera</taxon>
        <taxon>Libelluloidea</taxon>
        <taxon>Libellulidae</taxon>
        <taxon>Ladona</taxon>
    </lineage>
</organism>
<feature type="compositionally biased region" description="Pro residues" evidence="2">
    <location>
        <begin position="483"/>
        <end position="498"/>
    </location>
</feature>
<dbReference type="SMART" id="SM00367">
    <property type="entry name" value="LRR_CC"/>
    <property type="match status" value="6"/>
</dbReference>
<dbReference type="PANTHER" id="PTHR13382">
    <property type="entry name" value="MITOCHONDRIAL ATP SYNTHASE COUPLING FACTOR B"/>
    <property type="match status" value="1"/>
</dbReference>
<name>A0A8K0KHA1_LADFU</name>
<dbReference type="InterPro" id="IPR057207">
    <property type="entry name" value="FBXL15_LRR"/>
</dbReference>
<keyword evidence="5" id="KW-1185">Reference proteome</keyword>
<dbReference type="PANTHER" id="PTHR13382:SF46">
    <property type="entry name" value="LEUCINE-RICH REPEAT-CONTAINING PROTEIN"/>
    <property type="match status" value="1"/>
</dbReference>
<dbReference type="EMBL" id="KZ308821">
    <property type="protein sequence ID" value="KAG8234507.1"/>
    <property type="molecule type" value="Genomic_DNA"/>
</dbReference>
<keyword evidence="1" id="KW-0833">Ubl conjugation pathway</keyword>
<reference evidence="4" key="2">
    <citation type="submission" date="2017-10" db="EMBL/GenBank/DDBJ databases">
        <title>Ladona fulva Genome sequencing and assembly.</title>
        <authorList>
            <person name="Murali S."/>
            <person name="Richards S."/>
            <person name="Bandaranaike D."/>
            <person name="Bellair M."/>
            <person name="Blankenburg K."/>
            <person name="Chao H."/>
            <person name="Dinh H."/>
            <person name="Doddapaneni H."/>
            <person name="Dugan-Rocha S."/>
            <person name="Elkadiri S."/>
            <person name="Gnanaolivu R."/>
            <person name="Hernandez B."/>
            <person name="Skinner E."/>
            <person name="Javaid M."/>
            <person name="Lee S."/>
            <person name="Li M."/>
            <person name="Ming W."/>
            <person name="Munidasa M."/>
            <person name="Muniz J."/>
            <person name="Nguyen L."/>
            <person name="Hughes D."/>
            <person name="Osuji N."/>
            <person name="Pu L.-L."/>
            <person name="Puazo M."/>
            <person name="Qu C."/>
            <person name="Quiroz J."/>
            <person name="Raj R."/>
            <person name="Weissenberger G."/>
            <person name="Xin Y."/>
            <person name="Zou X."/>
            <person name="Han Y."/>
            <person name="Worley K."/>
            <person name="Muzny D."/>
            <person name="Gibbs R."/>
        </authorList>
    </citation>
    <scope>NUCLEOTIDE SEQUENCE</scope>
    <source>
        <strain evidence="4">Sampled in the wild</strain>
    </source>
</reference>
<dbReference type="InterPro" id="IPR006553">
    <property type="entry name" value="Leu-rich_rpt_Cys-con_subtyp"/>
</dbReference>
<feature type="domain" description="F-box" evidence="3">
    <location>
        <begin position="174"/>
        <end position="221"/>
    </location>
</feature>
<evidence type="ECO:0000256" key="2">
    <source>
        <dbReference type="SAM" id="MobiDB-lite"/>
    </source>
</evidence>
<evidence type="ECO:0000313" key="4">
    <source>
        <dbReference type="EMBL" id="KAG8234507.1"/>
    </source>
</evidence>
<accession>A0A8K0KHA1</accession>
<dbReference type="Gene3D" id="1.20.1280.50">
    <property type="match status" value="1"/>
</dbReference>